<organism evidence="2 3">
    <name type="scientific">Strigomonas culicis</name>
    <dbReference type="NCBI Taxonomy" id="28005"/>
    <lineage>
        <taxon>Eukaryota</taxon>
        <taxon>Discoba</taxon>
        <taxon>Euglenozoa</taxon>
        <taxon>Kinetoplastea</taxon>
        <taxon>Metakinetoplastina</taxon>
        <taxon>Trypanosomatida</taxon>
        <taxon>Trypanosomatidae</taxon>
        <taxon>Strigomonadinae</taxon>
        <taxon>Strigomonas</taxon>
    </lineage>
</organism>
<feature type="compositionally biased region" description="Low complexity" evidence="1">
    <location>
        <begin position="138"/>
        <end position="152"/>
    </location>
</feature>
<comment type="caution">
    <text evidence="2">The sequence shown here is derived from an EMBL/GenBank/DDBJ whole genome shotgun (WGS) entry which is preliminary data.</text>
</comment>
<gene>
    <name evidence="2" type="ORF">STCU_11128</name>
</gene>
<evidence type="ECO:0000256" key="1">
    <source>
        <dbReference type="SAM" id="MobiDB-lite"/>
    </source>
</evidence>
<dbReference type="Proteomes" id="UP000015354">
    <property type="component" value="Unassembled WGS sequence"/>
</dbReference>
<feature type="region of interest" description="Disordered" evidence="1">
    <location>
        <begin position="1"/>
        <end position="30"/>
    </location>
</feature>
<name>S9UPN1_9TRYP</name>
<dbReference type="AlphaFoldDB" id="S9UPN1"/>
<keyword evidence="3" id="KW-1185">Reference proteome</keyword>
<evidence type="ECO:0000313" key="3">
    <source>
        <dbReference type="Proteomes" id="UP000015354"/>
    </source>
</evidence>
<feature type="compositionally biased region" description="Low complexity" evidence="1">
    <location>
        <begin position="16"/>
        <end position="30"/>
    </location>
</feature>
<sequence>MGLRAGGSHRLRARQRAAGGRHAPAAAEEEGQFGAAYAQAKALRSTLDRFKNQIDAMQKLMDRQMKLRVQRVKARKDEAAAALVAELTQQIDASEVERAEAIAAMRQLQAQIVSGEAAYARLQQEAPPADDAEPKPTPATAATEESADAATPVPYAGAMDECLEAYATVEAKRQPLQELAADATRKYKSPLFSRMKELLADMKQLKKSKE</sequence>
<dbReference type="EMBL" id="ATMH01011028">
    <property type="protein sequence ID" value="EPY16581.1"/>
    <property type="molecule type" value="Genomic_DNA"/>
</dbReference>
<protein>
    <submittedName>
        <fullName evidence="2">Uncharacterized protein</fullName>
    </submittedName>
</protein>
<dbReference type="OrthoDB" id="206354at2759"/>
<proteinExistence type="predicted"/>
<feature type="region of interest" description="Disordered" evidence="1">
    <location>
        <begin position="124"/>
        <end position="154"/>
    </location>
</feature>
<evidence type="ECO:0000313" key="2">
    <source>
        <dbReference type="EMBL" id="EPY16581.1"/>
    </source>
</evidence>
<accession>S9UPN1</accession>
<reference evidence="2 3" key="1">
    <citation type="journal article" date="2013" name="PLoS ONE">
        <title>Predicting the Proteins of Angomonas deanei, Strigomonas culicis and Their Respective Endosymbionts Reveals New Aspects of the Trypanosomatidae Family.</title>
        <authorList>
            <person name="Motta M.C."/>
            <person name="Martins A.C."/>
            <person name="de Souza S.S."/>
            <person name="Catta-Preta C.M."/>
            <person name="Silva R."/>
            <person name="Klein C.C."/>
            <person name="de Almeida L.G."/>
            <person name="de Lima Cunha O."/>
            <person name="Ciapina L.P."/>
            <person name="Brocchi M."/>
            <person name="Colabardini A.C."/>
            <person name="de Araujo Lima B."/>
            <person name="Machado C.R."/>
            <person name="de Almeida Soares C.M."/>
            <person name="Probst C.M."/>
            <person name="de Menezes C.B."/>
            <person name="Thompson C.E."/>
            <person name="Bartholomeu D.C."/>
            <person name="Gradia D.F."/>
            <person name="Pavoni D.P."/>
            <person name="Grisard E.C."/>
            <person name="Fantinatti-Garboggini F."/>
            <person name="Marchini F.K."/>
            <person name="Rodrigues-Luiz G.F."/>
            <person name="Wagner G."/>
            <person name="Goldman G.H."/>
            <person name="Fietto J.L."/>
            <person name="Elias M.C."/>
            <person name="Goldman M.H."/>
            <person name="Sagot M.F."/>
            <person name="Pereira M."/>
            <person name="Stoco P.H."/>
            <person name="de Mendonca-Neto R.P."/>
            <person name="Teixeira S.M."/>
            <person name="Maciel T.E."/>
            <person name="de Oliveira Mendes T.A."/>
            <person name="Urmenyi T.P."/>
            <person name="de Souza W."/>
            <person name="Schenkman S."/>
            <person name="de Vasconcelos A.T."/>
        </authorList>
    </citation>
    <scope>NUCLEOTIDE SEQUENCE [LARGE SCALE GENOMIC DNA]</scope>
</reference>